<sequence>MSASPSPLSSASPASTPSAYRPPASTPSVSRRPASSPPGPSPAPSPPSSAARTPSSSAPGSPAPAASAPGFRGPASPAPAASELLPPSAVVARLRAAGCVFAEDEARLLVSTARTADDLAAMVERRVAGLPLEHILGWAEFCGLRIAVDHGVFVPRRRTEFLVRQAAEHVRRRADGGTAGTGGAPRRPAPVVLDLCCGSGAVGAALAAAVGRTELYAADIDPAAVRCARRNTAAASGQVYEGDLYEPLPAGLRGRVDVLVANAPYVPTRAIGLLPPEARVHEPRAALDGGADGVEIQRRVAAEAPRWLAPGGCLLIETSERQAPYTAEAMARAGLVPRVTTCDELETGVVLGTMPDPEREIRAGR</sequence>
<evidence type="ECO:0000256" key="1">
    <source>
        <dbReference type="ARBA" id="ARBA00012771"/>
    </source>
</evidence>
<reference evidence="8 9" key="1">
    <citation type="submission" date="2019-10" db="EMBL/GenBank/DDBJ databases">
        <title>Streptomyces tenebrisbrunneis sp.nov., an endogenous actinomycete isolated from of Lycium ruthenicum.</title>
        <authorList>
            <person name="Ma L."/>
        </authorList>
    </citation>
    <scope>NUCLEOTIDE SEQUENCE [LARGE SCALE GENOMIC DNA]</scope>
    <source>
        <strain evidence="8 9">TRM 66187</strain>
    </source>
</reference>
<dbReference type="Pfam" id="PF05175">
    <property type="entry name" value="MTS"/>
    <property type="match status" value="1"/>
</dbReference>
<dbReference type="NCBIfam" id="TIGR00536">
    <property type="entry name" value="hemK_fam"/>
    <property type="match status" value="1"/>
</dbReference>
<dbReference type="InterPro" id="IPR050320">
    <property type="entry name" value="N5-glutamine_MTase"/>
</dbReference>
<dbReference type="Gene3D" id="1.10.8.10">
    <property type="entry name" value="DNA helicase RuvA subunit, C-terminal domain"/>
    <property type="match status" value="1"/>
</dbReference>
<feature type="compositionally biased region" description="Low complexity" evidence="6">
    <location>
        <begin position="1"/>
        <end position="34"/>
    </location>
</feature>
<accession>A0ABQ7FKW4</accession>
<evidence type="ECO:0000259" key="7">
    <source>
        <dbReference type="Pfam" id="PF05175"/>
    </source>
</evidence>
<keyword evidence="9" id="KW-1185">Reference proteome</keyword>
<keyword evidence="2" id="KW-0489">Methyltransferase</keyword>
<dbReference type="PANTHER" id="PTHR18895:SF74">
    <property type="entry name" value="MTRF1L RELEASE FACTOR GLUTAMINE METHYLTRANSFERASE"/>
    <property type="match status" value="1"/>
</dbReference>
<dbReference type="InterPro" id="IPR022446">
    <property type="entry name" value="MeTrfrase_put"/>
</dbReference>
<dbReference type="EC" id="2.1.1.297" evidence="1"/>
<feature type="domain" description="Methyltransferase small" evidence="7">
    <location>
        <begin position="191"/>
        <end position="269"/>
    </location>
</feature>
<dbReference type="InterPro" id="IPR007848">
    <property type="entry name" value="Small_mtfrase_dom"/>
</dbReference>
<evidence type="ECO:0000313" key="9">
    <source>
        <dbReference type="Proteomes" id="UP000621266"/>
    </source>
</evidence>
<dbReference type="NCBIfam" id="TIGR03704">
    <property type="entry name" value="PrmC_rel_meth"/>
    <property type="match status" value="1"/>
</dbReference>
<keyword evidence="3" id="KW-0808">Transferase</keyword>
<comment type="catalytic activity">
    <reaction evidence="5">
        <text>L-glutaminyl-[peptide chain release factor] + S-adenosyl-L-methionine = N(5)-methyl-L-glutaminyl-[peptide chain release factor] + S-adenosyl-L-homocysteine + H(+)</text>
        <dbReference type="Rhea" id="RHEA:42896"/>
        <dbReference type="Rhea" id="RHEA-COMP:10271"/>
        <dbReference type="Rhea" id="RHEA-COMP:10272"/>
        <dbReference type="ChEBI" id="CHEBI:15378"/>
        <dbReference type="ChEBI" id="CHEBI:30011"/>
        <dbReference type="ChEBI" id="CHEBI:57856"/>
        <dbReference type="ChEBI" id="CHEBI:59789"/>
        <dbReference type="ChEBI" id="CHEBI:61891"/>
        <dbReference type="EC" id="2.1.1.297"/>
    </reaction>
</comment>
<dbReference type="InterPro" id="IPR029063">
    <property type="entry name" value="SAM-dependent_MTases_sf"/>
</dbReference>
<organism evidence="8 9">
    <name type="scientific">Streptomyces lycii</name>
    <dbReference type="NCBI Taxonomy" id="2654337"/>
    <lineage>
        <taxon>Bacteria</taxon>
        <taxon>Bacillati</taxon>
        <taxon>Actinomycetota</taxon>
        <taxon>Actinomycetes</taxon>
        <taxon>Kitasatosporales</taxon>
        <taxon>Streptomycetaceae</taxon>
        <taxon>Streptomyces</taxon>
    </lineage>
</organism>
<evidence type="ECO:0000256" key="2">
    <source>
        <dbReference type="ARBA" id="ARBA00022603"/>
    </source>
</evidence>
<dbReference type="InterPro" id="IPR004556">
    <property type="entry name" value="HemK-like"/>
</dbReference>
<dbReference type="Proteomes" id="UP000621266">
    <property type="component" value="Unassembled WGS sequence"/>
</dbReference>
<gene>
    <name evidence="8" type="ORF">GCU69_09540</name>
</gene>
<dbReference type="SUPFAM" id="SSF53335">
    <property type="entry name" value="S-adenosyl-L-methionine-dependent methyltransferases"/>
    <property type="match status" value="1"/>
</dbReference>
<keyword evidence="4" id="KW-0949">S-adenosyl-L-methionine</keyword>
<dbReference type="Gene3D" id="3.40.50.150">
    <property type="entry name" value="Vaccinia Virus protein VP39"/>
    <property type="match status" value="1"/>
</dbReference>
<evidence type="ECO:0000256" key="3">
    <source>
        <dbReference type="ARBA" id="ARBA00022679"/>
    </source>
</evidence>
<feature type="region of interest" description="Disordered" evidence="6">
    <location>
        <begin position="1"/>
        <end position="80"/>
    </location>
</feature>
<feature type="compositionally biased region" description="Low complexity" evidence="6">
    <location>
        <begin position="48"/>
        <end position="80"/>
    </location>
</feature>
<proteinExistence type="predicted"/>
<dbReference type="PANTHER" id="PTHR18895">
    <property type="entry name" value="HEMK METHYLTRANSFERASE"/>
    <property type="match status" value="1"/>
</dbReference>
<feature type="compositionally biased region" description="Pro residues" evidence="6">
    <location>
        <begin position="35"/>
        <end position="47"/>
    </location>
</feature>
<evidence type="ECO:0000313" key="8">
    <source>
        <dbReference type="EMBL" id="KAF4409315.1"/>
    </source>
</evidence>
<name>A0ABQ7FKW4_9ACTN</name>
<dbReference type="EMBL" id="WHPN01000232">
    <property type="protein sequence ID" value="KAF4409315.1"/>
    <property type="molecule type" value="Genomic_DNA"/>
</dbReference>
<evidence type="ECO:0000256" key="6">
    <source>
        <dbReference type="SAM" id="MobiDB-lite"/>
    </source>
</evidence>
<evidence type="ECO:0000256" key="5">
    <source>
        <dbReference type="ARBA" id="ARBA00048391"/>
    </source>
</evidence>
<comment type="caution">
    <text evidence="8">The sequence shown here is derived from an EMBL/GenBank/DDBJ whole genome shotgun (WGS) entry which is preliminary data.</text>
</comment>
<evidence type="ECO:0000256" key="4">
    <source>
        <dbReference type="ARBA" id="ARBA00022691"/>
    </source>
</evidence>
<protein>
    <recommendedName>
        <fullName evidence="1">peptide chain release factor N(5)-glutamine methyltransferase</fullName>
        <ecNumber evidence="1">2.1.1.297</ecNumber>
    </recommendedName>
</protein>